<dbReference type="InParanoid" id="K0IEK6"/>
<evidence type="ECO:0000313" key="10">
    <source>
        <dbReference type="Proteomes" id="UP000008037"/>
    </source>
</evidence>
<dbReference type="Gene3D" id="1.10.3210.10">
    <property type="entry name" value="Hypothetical protein af1432"/>
    <property type="match status" value="1"/>
</dbReference>
<evidence type="ECO:0000256" key="4">
    <source>
        <dbReference type="ARBA" id="ARBA00011738"/>
    </source>
</evidence>
<dbReference type="EC" id="3.1.3.89" evidence="5"/>
<evidence type="ECO:0000256" key="5">
    <source>
        <dbReference type="ARBA" id="ARBA00012964"/>
    </source>
</evidence>
<dbReference type="PANTHER" id="PTHR11845">
    <property type="entry name" value="5'-DEOXYNUCLEOTIDASE HDDC2"/>
    <property type="match status" value="1"/>
</dbReference>
<comment type="catalytic activity">
    <reaction evidence="1">
        <text>a 2'-deoxyribonucleoside 5'-phosphate + H2O = a 2'-deoxyribonucleoside + phosphate</text>
        <dbReference type="Rhea" id="RHEA:36167"/>
        <dbReference type="ChEBI" id="CHEBI:15377"/>
        <dbReference type="ChEBI" id="CHEBI:18274"/>
        <dbReference type="ChEBI" id="CHEBI:43474"/>
        <dbReference type="ChEBI" id="CHEBI:65317"/>
        <dbReference type="EC" id="3.1.3.89"/>
    </reaction>
</comment>
<comment type="subunit">
    <text evidence="4">Homodimer.</text>
</comment>
<evidence type="ECO:0000256" key="2">
    <source>
        <dbReference type="ARBA" id="ARBA00001936"/>
    </source>
</evidence>
<dbReference type="GO" id="GO:0005737">
    <property type="term" value="C:cytoplasm"/>
    <property type="evidence" value="ECO:0007669"/>
    <property type="project" value="TreeGrafter"/>
</dbReference>
<evidence type="ECO:0000256" key="7">
    <source>
        <dbReference type="ARBA" id="ARBA00022801"/>
    </source>
</evidence>
<dbReference type="RefSeq" id="WP_015017776.1">
    <property type="nucleotide sequence ID" value="NC_018719.1"/>
</dbReference>
<evidence type="ECO:0000313" key="9">
    <source>
        <dbReference type="EMBL" id="AFU57203.1"/>
    </source>
</evidence>
<dbReference type="GeneID" id="13796431"/>
<proteinExistence type="predicted"/>
<dbReference type="Pfam" id="PF13023">
    <property type="entry name" value="HD_3"/>
    <property type="match status" value="1"/>
</dbReference>
<dbReference type="AlphaFoldDB" id="K0IEK6"/>
<dbReference type="KEGG" id="nga:Ngar_c02550"/>
<dbReference type="EMBL" id="CP002408">
    <property type="protein sequence ID" value="AFU57203.1"/>
    <property type="molecule type" value="Genomic_DNA"/>
</dbReference>
<sequence length="187" mass="20994">MVSDDDLSPFFRSVLQLKSVRRAGWVSKVKVKDAESVADHTFSMCAMAMLLSDMLGLDTHRVVKMVILHDLAESIVGDYMPGDVSANQKLAKEKRAMKSILSGLPEKVRTEYEQVWLEYLQNKTEVARFVHRIDKLEMALQANQYAKQGYADRLLAPFFESARTAVGDEGDIVSEILNSLRPASAKK</sequence>
<keyword evidence="6" id="KW-0479">Metal-binding</keyword>
<dbReference type="Proteomes" id="UP000008037">
    <property type="component" value="Chromosome"/>
</dbReference>
<organism evidence="9 10">
    <name type="scientific">Nitrososphaera gargensis (strain Ga9.2)</name>
    <dbReference type="NCBI Taxonomy" id="1237085"/>
    <lineage>
        <taxon>Archaea</taxon>
        <taxon>Nitrososphaerota</taxon>
        <taxon>Nitrososphaeria</taxon>
        <taxon>Nitrososphaerales</taxon>
        <taxon>Nitrososphaeraceae</taxon>
        <taxon>Nitrososphaera</taxon>
    </lineage>
</organism>
<dbReference type="GO" id="GO:0002953">
    <property type="term" value="F:5'-deoxynucleotidase activity"/>
    <property type="evidence" value="ECO:0007669"/>
    <property type="project" value="UniProtKB-EC"/>
</dbReference>
<reference evidence="9 10" key="1">
    <citation type="journal article" date="2012" name="Environ. Microbiol.">
        <title>The genome of the ammonia-oxidizing Candidatus Nitrososphaera gargensis: insights into metabolic versatility and environmental adaptations.</title>
        <authorList>
            <person name="Spang A."/>
            <person name="Poehlein A."/>
            <person name="Offre P."/>
            <person name="Zumbragel S."/>
            <person name="Haider S."/>
            <person name="Rychlik N."/>
            <person name="Nowka B."/>
            <person name="Schmeisser C."/>
            <person name="Lebedeva E.V."/>
            <person name="Rattei T."/>
            <person name="Bohm C."/>
            <person name="Schmid M."/>
            <person name="Galushko A."/>
            <person name="Hatzenpichler R."/>
            <person name="Weinmaier T."/>
            <person name="Daniel R."/>
            <person name="Schleper C."/>
            <person name="Spieck E."/>
            <person name="Streit W."/>
            <person name="Wagner M."/>
        </authorList>
    </citation>
    <scope>NUCLEOTIDE SEQUENCE [LARGE SCALE GENOMIC DNA]</scope>
    <source>
        <strain evidence="10">Ga9.2</strain>
    </source>
</reference>
<feature type="domain" description="HD/PDEase" evidence="8">
    <location>
        <begin position="33"/>
        <end position="148"/>
    </location>
</feature>
<accession>K0IEK6</accession>
<dbReference type="InterPro" id="IPR003607">
    <property type="entry name" value="HD/PDEase_dom"/>
</dbReference>
<dbReference type="InterPro" id="IPR006674">
    <property type="entry name" value="HD_domain"/>
</dbReference>
<dbReference type="OrthoDB" id="46088at2157"/>
<dbReference type="HOGENOM" id="CLU_039453_4_1_2"/>
<protein>
    <recommendedName>
        <fullName evidence="5">5'-deoxynucleotidase</fullName>
        <ecNumber evidence="5">3.1.3.89</ecNumber>
    </recommendedName>
</protein>
<dbReference type="GO" id="GO:0046872">
    <property type="term" value="F:metal ion binding"/>
    <property type="evidence" value="ECO:0007669"/>
    <property type="project" value="UniProtKB-KW"/>
</dbReference>
<name>K0IEK6_NITGG</name>
<keyword evidence="10" id="KW-1185">Reference proteome</keyword>
<evidence type="ECO:0000259" key="8">
    <source>
        <dbReference type="SMART" id="SM00471"/>
    </source>
</evidence>
<dbReference type="STRING" id="1237085.Ngar_c02550"/>
<evidence type="ECO:0000256" key="3">
    <source>
        <dbReference type="ARBA" id="ARBA00001941"/>
    </source>
</evidence>
<dbReference type="SMART" id="SM00471">
    <property type="entry name" value="HDc"/>
    <property type="match status" value="1"/>
</dbReference>
<evidence type="ECO:0000256" key="6">
    <source>
        <dbReference type="ARBA" id="ARBA00022723"/>
    </source>
</evidence>
<gene>
    <name evidence="9" type="ordered locus">Ngar_c02550</name>
</gene>
<comment type="cofactor">
    <cofactor evidence="2">
        <name>Mn(2+)</name>
        <dbReference type="ChEBI" id="CHEBI:29035"/>
    </cofactor>
</comment>
<dbReference type="PANTHER" id="PTHR11845:SF13">
    <property type="entry name" value="5'-DEOXYNUCLEOTIDASE HDDC2"/>
    <property type="match status" value="1"/>
</dbReference>
<dbReference type="BioCyc" id="CNIT1237085:G1324-255-MONOMER"/>
<dbReference type="SUPFAM" id="SSF109604">
    <property type="entry name" value="HD-domain/PDEase-like"/>
    <property type="match status" value="1"/>
</dbReference>
<dbReference type="InterPro" id="IPR039356">
    <property type="entry name" value="YfbR/HDDC2"/>
</dbReference>
<evidence type="ECO:0000256" key="1">
    <source>
        <dbReference type="ARBA" id="ARBA00001638"/>
    </source>
</evidence>
<comment type="cofactor">
    <cofactor evidence="3">
        <name>Co(2+)</name>
        <dbReference type="ChEBI" id="CHEBI:48828"/>
    </cofactor>
</comment>
<keyword evidence="7 9" id="KW-0378">Hydrolase</keyword>